<dbReference type="PROSITE" id="PS50294">
    <property type="entry name" value="WD_REPEATS_REGION"/>
    <property type="match status" value="2"/>
</dbReference>
<feature type="repeat" description="WD" evidence="3">
    <location>
        <begin position="392"/>
        <end position="424"/>
    </location>
</feature>
<keyword evidence="1 3" id="KW-0853">WD repeat</keyword>
<dbReference type="SUPFAM" id="SSF50978">
    <property type="entry name" value="WD40 repeat-like"/>
    <property type="match status" value="1"/>
</dbReference>
<evidence type="ECO:0000313" key="5">
    <source>
        <dbReference type="Proteomes" id="UP000313359"/>
    </source>
</evidence>
<keyword evidence="5" id="KW-1185">Reference proteome</keyword>
<gene>
    <name evidence="4" type="ORF">L227DRAFT_572722</name>
</gene>
<dbReference type="Pfam" id="PF00400">
    <property type="entry name" value="WD40"/>
    <property type="match status" value="3"/>
</dbReference>
<protein>
    <submittedName>
        <fullName evidence="4">WD40 repeat-like protein</fullName>
    </submittedName>
</protein>
<dbReference type="Proteomes" id="UP000313359">
    <property type="component" value="Unassembled WGS sequence"/>
</dbReference>
<accession>A0A5C2SIB8</accession>
<sequence length="829" mass="92468">MSTLTHTSRVPLTVDEGDIDQISSELDSLHLILPTTPSIAADPPRVPVEVAERIIDLLSDDFYTLRSCTLTCRGWLPRARYQLMTSIRIRSNEDVSSMHDYFTAHPRIAAAVRRVIIRINKESQILNAFPVLLLSRLPNLRTYECARSWDTGFAHHHAASLRGIKTYLRVQELKLGGVRFRTGADLARLLISFPLLRILRLETVFVSDLQDLSRMVRFRDKCTRLSELEIYDTDPPGVVGLIVSMCSSPLEIVRYNIRYEREDRLLKELDLSVFSESESKRPHSVEFSIMANHPDNITASVEGVTSFLKFPLRHLTITFTYLRNASVFDDKGVVRGCQQLEEAILTHKIPRLTISLPRAKQNRLAFWSRTIQQRFPRLHGGGKLEVHCSSEDLGHDWQVMTIAASPDGRYFATGARDGTIIIWSTIAYPQKSLLEMTSSFRGISALAFSDTGDFLAAIHTDKHDVLTVWRVVDGSQLISTEDIKQTNIQSCVWRRDGLDCIYLSALAVSSCPDEVSESPLVQLLFPSVYDTGNLITLGLKPALAVSSFSRKVTEPLPVQLLFTSVYDTGKIASLHIPYSAYVESNGFENLHRNEMFTVLSSDGRLATVVPVERCSELGCRVWHTADPTAMYRLTIPFDTTPSSATFVGDTLVIGFKDGTIQWWDLSSFPLATTGPPGGTLTVRDNGQGVLALSASPAGSFLAAWGSEEYIWSREEYIWSPTSVTLFRKHCADFLPHVSLQGHTSRVNAACFSPCERYIATSSYDSTVRLWSVMDGSLIWRFTDHSDEVGHVVFSGDGSTLASADYEGQVCVYPVSLFVGSDVSRAPLTD</sequence>
<proteinExistence type="predicted"/>
<reference evidence="4" key="1">
    <citation type="journal article" date="2018" name="Genome Biol. Evol.">
        <title>Genomics and development of Lentinus tigrinus, a white-rot wood-decaying mushroom with dimorphic fruiting bodies.</title>
        <authorList>
            <person name="Wu B."/>
            <person name="Xu Z."/>
            <person name="Knudson A."/>
            <person name="Carlson A."/>
            <person name="Chen N."/>
            <person name="Kovaka S."/>
            <person name="LaButti K."/>
            <person name="Lipzen A."/>
            <person name="Pennachio C."/>
            <person name="Riley R."/>
            <person name="Schakwitz W."/>
            <person name="Umezawa K."/>
            <person name="Ohm R.A."/>
            <person name="Grigoriev I.V."/>
            <person name="Nagy L.G."/>
            <person name="Gibbons J."/>
            <person name="Hibbett D."/>
        </authorList>
    </citation>
    <scope>NUCLEOTIDE SEQUENCE [LARGE SCALE GENOMIC DNA]</scope>
    <source>
        <strain evidence="4">ALCF2SS1-6</strain>
    </source>
</reference>
<organism evidence="4 5">
    <name type="scientific">Lentinus tigrinus ALCF2SS1-6</name>
    <dbReference type="NCBI Taxonomy" id="1328759"/>
    <lineage>
        <taxon>Eukaryota</taxon>
        <taxon>Fungi</taxon>
        <taxon>Dikarya</taxon>
        <taxon>Basidiomycota</taxon>
        <taxon>Agaricomycotina</taxon>
        <taxon>Agaricomycetes</taxon>
        <taxon>Polyporales</taxon>
        <taxon>Polyporaceae</taxon>
        <taxon>Lentinus</taxon>
    </lineage>
</organism>
<dbReference type="SMART" id="SM00320">
    <property type="entry name" value="WD40"/>
    <property type="match status" value="6"/>
</dbReference>
<dbReference type="PANTHER" id="PTHR44019">
    <property type="entry name" value="WD REPEAT-CONTAINING PROTEIN 55"/>
    <property type="match status" value="1"/>
</dbReference>
<dbReference type="STRING" id="1328759.A0A5C2SIB8"/>
<dbReference type="InterPro" id="IPR036322">
    <property type="entry name" value="WD40_repeat_dom_sf"/>
</dbReference>
<dbReference type="InterPro" id="IPR050505">
    <property type="entry name" value="WDR55/POC1"/>
</dbReference>
<dbReference type="AlphaFoldDB" id="A0A5C2SIB8"/>
<feature type="repeat" description="WD" evidence="3">
    <location>
        <begin position="739"/>
        <end position="780"/>
    </location>
</feature>
<evidence type="ECO:0000256" key="3">
    <source>
        <dbReference type="PROSITE-ProRule" id="PRU00221"/>
    </source>
</evidence>
<dbReference type="PROSITE" id="PS50082">
    <property type="entry name" value="WD_REPEATS_2"/>
    <property type="match status" value="2"/>
</dbReference>
<evidence type="ECO:0000256" key="2">
    <source>
        <dbReference type="ARBA" id="ARBA00022737"/>
    </source>
</evidence>
<keyword evidence="2" id="KW-0677">Repeat</keyword>
<evidence type="ECO:0000313" key="4">
    <source>
        <dbReference type="EMBL" id="RPD63575.1"/>
    </source>
</evidence>
<dbReference type="InterPro" id="IPR001680">
    <property type="entry name" value="WD40_rpt"/>
</dbReference>
<dbReference type="OrthoDB" id="972532at2759"/>
<dbReference type="InterPro" id="IPR015943">
    <property type="entry name" value="WD40/YVTN_repeat-like_dom_sf"/>
</dbReference>
<dbReference type="PANTHER" id="PTHR44019:SF8">
    <property type="entry name" value="POC1 CENTRIOLAR PROTEIN HOMOLOG"/>
    <property type="match status" value="1"/>
</dbReference>
<dbReference type="EMBL" id="ML122256">
    <property type="protein sequence ID" value="RPD63575.1"/>
    <property type="molecule type" value="Genomic_DNA"/>
</dbReference>
<evidence type="ECO:0000256" key="1">
    <source>
        <dbReference type="ARBA" id="ARBA00022574"/>
    </source>
</evidence>
<name>A0A5C2SIB8_9APHY</name>
<dbReference type="Gene3D" id="2.130.10.10">
    <property type="entry name" value="YVTN repeat-like/Quinoprotein amine dehydrogenase"/>
    <property type="match status" value="3"/>
</dbReference>